<protein>
    <submittedName>
        <fullName evidence="2">Uncharacterized protein</fullName>
    </submittedName>
</protein>
<dbReference type="Proteomes" id="UP001434883">
    <property type="component" value="Unassembled WGS sequence"/>
</dbReference>
<evidence type="ECO:0000313" key="3">
    <source>
        <dbReference type="Proteomes" id="UP001434883"/>
    </source>
</evidence>
<dbReference type="EMBL" id="JAHRIN010031508">
    <property type="protein sequence ID" value="MEQ2202163.1"/>
    <property type="molecule type" value="Genomic_DNA"/>
</dbReference>
<comment type="caution">
    <text evidence="2">The sequence shown here is derived from an EMBL/GenBank/DDBJ whole genome shotgun (WGS) entry which is preliminary data.</text>
</comment>
<dbReference type="InterPro" id="IPR000436">
    <property type="entry name" value="Sushi_SCR_CCP_dom"/>
</dbReference>
<accession>A0ABV0R370</accession>
<gene>
    <name evidence="2" type="ORF">XENOCAPTIV_025818</name>
</gene>
<organism evidence="2 3">
    <name type="scientific">Xenoophorus captivus</name>
    <dbReference type="NCBI Taxonomy" id="1517983"/>
    <lineage>
        <taxon>Eukaryota</taxon>
        <taxon>Metazoa</taxon>
        <taxon>Chordata</taxon>
        <taxon>Craniata</taxon>
        <taxon>Vertebrata</taxon>
        <taxon>Euteleostomi</taxon>
        <taxon>Actinopterygii</taxon>
        <taxon>Neopterygii</taxon>
        <taxon>Teleostei</taxon>
        <taxon>Neoteleostei</taxon>
        <taxon>Acanthomorphata</taxon>
        <taxon>Ovalentaria</taxon>
        <taxon>Atherinomorphae</taxon>
        <taxon>Cyprinodontiformes</taxon>
        <taxon>Goodeidae</taxon>
        <taxon>Xenoophorus</taxon>
    </lineage>
</organism>
<proteinExistence type="predicted"/>
<dbReference type="CDD" id="cd00033">
    <property type="entry name" value="CCP"/>
    <property type="match status" value="1"/>
</dbReference>
<keyword evidence="3" id="KW-1185">Reference proteome</keyword>
<reference evidence="2 3" key="1">
    <citation type="submission" date="2021-06" db="EMBL/GenBank/DDBJ databases">
        <authorList>
            <person name="Palmer J.M."/>
        </authorList>
    </citation>
    <scope>NUCLEOTIDE SEQUENCE [LARGE SCALE GENOMIC DNA]</scope>
    <source>
        <strain evidence="2 3">XC_2019</strain>
        <tissue evidence="2">Muscle</tissue>
    </source>
</reference>
<keyword evidence="1" id="KW-1015">Disulfide bond</keyword>
<evidence type="ECO:0000256" key="1">
    <source>
        <dbReference type="ARBA" id="ARBA00023157"/>
    </source>
</evidence>
<sequence length="97" mass="10630">MTHVTSGFHSFYRRQWDLLCLSLFPERACCHRVTVTDAAMGITALFLLSVLGFAITAEGKNCGPLDDVNNGIIEYRNGTEFGDTAVVICNQGLVAKF</sequence>
<name>A0ABV0R370_9TELE</name>
<evidence type="ECO:0000313" key="2">
    <source>
        <dbReference type="EMBL" id="MEQ2202163.1"/>
    </source>
</evidence>